<dbReference type="InterPro" id="IPR011055">
    <property type="entry name" value="Dup_hybrid_motif"/>
</dbReference>
<dbReference type="PANTHER" id="PTHR21666">
    <property type="entry name" value="PEPTIDASE-RELATED"/>
    <property type="match status" value="1"/>
</dbReference>
<evidence type="ECO:0000256" key="1">
    <source>
        <dbReference type="ARBA" id="ARBA00022729"/>
    </source>
</evidence>
<evidence type="ECO:0000259" key="3">
    <source>
        <dbReference type="Pfam" id="PF01551"/>
    </source>
</evidence>
<protein>
    <submittedName>
        <fullName evidence="4">Membrane proteins related to metalloendopeptidases</fullName>
    </submittedName>
</protein>
<evidence type="ECO:0000313" key="5">
    <source>
        <dbReference type="Proteomes" id="UP001193389"/>
    </source>
</evidence>
<evidence type="ECO:0000256" key="2">
    <source>
        <dbReference type="SAM" id="Phobius"/>
    </source>
</evidence>
<dbReference type="GO" id="GO:0004222">
    <property type="term" value="F:metalloendopeptidase activity"/>
    <property type="evidence" value="ECO:0007669"/>
    <property type="project" value="TreeGrafter"/>
</dbReference>
<dbReference type="KEGG" id="anf:AQPE_1750"/>
<keyword evidence="5" id="KW-1185">Reference proteome</keyword>
<keyword evidence="2" id="KW-1133">Transmembrane helix</keyword>
<dbReference type="RefSeq" id="WP_318350574.1">
    <property type="nucleotide sequence ID" value="NZ_AP018694.1"/>
</dbReference>
<keyword evidence="1" id="KW-0732">Signal</keyword>
<dbReference type="InterPro" id="IPR016047">
    <property type="entry name" value="M23ase_b-sheet_dom"/>
</dbReference>
<organism evidence="4 5">
    <name type="scientific">Aquipluma nitroreducens</name>
    <dbReference type="NCBI Taxonomy" id="2010828"/>
    <lineage>
        <taxon>Bacteria</taxon>
        <taxon>Pseudomonadati</taxon>
        <taxon>Bacteroidota</taxon>
        <taxon>Bacteroidia</taxon>
        <taxon>Marinilabiliales</taxon>
        <taxon>Prolixibacteraceae</taxon>
        <taxon>Aquipluma</taxon>
    </lineage>
</organism>
<sequence length="287" mass="32455">MNRKEFRKKIFQMLKDHYRLIIYNDSSIQTVWSIKLTPLKVLTLGSIGAILLILFTTVIIAYTPLRENIPGYPSAKVRQQIIYNYILVDSLENEIKNRDSYFEKIKTLFQGDVPLDESSTPSSGLKTYDVKFKNSNADSIFQDKLLEEKLNLSVSNNSKKLPSISNIHFFTPLRGLITNKFDTKTEHFAVDIVGSPNSRISSVLDGTVVFAGWTMNTGYSIYIQHENNLISAYKHNAELLKEVGDKVKAGDAIAIMGNSGELTTGPHLHFELWHNGTALDPETYIDF</sequence>
<dbReference type="CDD" id="cd12797">
    <property type="entry name" value="M23_peptidase"/>
    <property type="match status" value="1"/>
</dbReference>
<dbReference type="Gene3D" id="2.70.70.10">
    <property type="entry name" value="Glucose Permease (Domain IIA)"/>
    <property type="match status" value="1"/>
</dbReference>
<keyword evidence="2" id="KW-0472">Membrane</keyword>
<proteinExistence type="predicted"/>
<dbReference type="EMBL" id="AP018694">
    <property type="protein sequence ID" value="BBE17593.1"/>
    <property type="molecule type" value="Genomic_DNA"/>
</dbReference>
<feature type="domain" description="M23ase beta-sheet core" evidence="3">
    <location>
        <begin position="186"/>
        <end position="281"/>
    </location>
</feature>
<accession>A0A5K7S7R0</accession>
<dbReference type="Proteomes" id="UP001193389">
    <property type="component" value="Chromosome"/>
</dbReference>
<dbReference type="InterPro" id="IPR050570">
    <property type="entry name" value="Cell_wall_metabolism_enzyme"/>
</dbReference>
<evidence type="ECO:0000313" key="4">
    <source>
        <dbReference type="EMBL" id="BBE17593.1"/>
    </source>
</evidence>
<feature type="transmembrane region" description="Helical" evidence="2">
    <location>
        <begin position="41"/>
        <end position="62"/>
    </location>
</feature>
<name>A0A5K7S7R0_9BACT</name>
<gene>
    <name evidence="4" type="ORF">AQPE_1750</name>
</gene>
<dbReference type="Pfam" id="PF01551">
    <property type="entry name" value="Peptidase_M23"/>
    <property type="match status" value="1"/>
</dbReference>
<dbReference type="AlphaFoldDB" id="A0A5K7S7R0"/>
<dbReference type="PANTHER" id="PTHR21666:SF289">
    <property type="entry name" value="L-ALA--D-GLU ENDOPEPTIDASE"/>
    <property type="match status" value="1"/>
</dbReference>
<reference evidence="4" key="1">
    <citation type="journal article" date="2020" name="Int. J. Syst. Evol. Microbiol.">
        <title>Aquipluma nitroreducens gen. nov. sp. nov., a novel facultatively anaerobic bacterium isolated from a freshwater lake.</title>
        <authorList>
            <person name="Watanabe M."/>
            <person name="Kojima H."/>
            <person name="Fukui M."/>
        </authorList>
    </citation>
    <scope>NUCLEOTIDE SEQUENCE</scope>
    <source>
        <strain evidence="4">MeG22</strain>
    </source>
</reference>
<dbReference type="SUPFAM" id="SSF51261">
    <property type="entry name" value="Duplicated hybrid motif"/>
    <property type="match status" value="1"/>
</dbReference>
<keyword evidence="2" id="KW-0812">Transmembrane</keyword>